<organism evidence="7 8">
    <name type="scientific">Mesorhizobium japonicum (strain LMG 29417 / CECT 9101 / MAFF 303099)</name>
    <name type="common">Mesorhizobium loti (strain MAFF 303099)</name>
    <dbReference type="NCBI Taxonomy" id="266835"/>
    <lineage>
        <taxon>Bacteria</taxon>
        <taxon>Pseudomonadati</taxon>
        <taxon>Pseudomonadota</taxon>
        <taxon>Alphaproteobacteria</taxon>
        <taxon>Hyphomicrobiales</taxon>
        <taxon>Phyllobacteriaceae</taxon>
        <taxon>Mesorhizobium</taxon>
    </lineage>
</organism>
<dbReference type="InterPro" id="IPR050307">
    <property type="entry name" value="Sterol_Desaturase_Related"/>
</dbReference>
<dbReference type="eggNOG" id="COG3000">
    <property type="taxonomic scope" value="Bacteria"/>
</dbReference>
<feature type="domain" description="Fatty acid hydroxylase" evidence="6">
    <location>
        <begin position="138"/>
        <end position="269"/>
    </location>
</feature>
<dbReference type="KEGG" id="mlo:mlr0492"/>
<accession>Q98MP4</accession>
<keyword evidence="2 5" id="KW-0812">Transmembrane</keyword>
<dbReference type="GO" id="GO:0016020">
    <property type="term" value="C:membrane"/>
    <property type="evidence" value="ECO:0007669"/>
    <property type="project" value="UniProtKB-SubCell"/>
</dbReference>
<proteinExistence type="predicted"/>
<dbReference type="AlphaFoldDB" id="Q98MP4"/>
<dbReference type="EMBL" id="BA000012">
    <property type="protein sequence ID" value="BAB48069.1"/>
    <property type="molecule type" value="Genomic_DNA"/>
</dbReference>
<comment type="subcellular location">
    <subcellularLocation>
        <location evidence="1">Membrane</location>
    </subcellularLocation>
</comment>
<evidence type="ECO:0000256" key="5">
    <source>
        <dbReference type="SAM" id="Phobius"/>
    </source>
</evidence>
<feature type="transmembrane region" description="Helical" evidence="5">
    <location>
        <begin position="53"/>
        <end position="73"/>
    </location>
</feature>
<protein>
    <submittedName>
        <fullName evidence="7">Mlr0492 protein</fullName>
    </submittedName>
</protein>
<evidence type="ECO:0000259" key="6">
    <source>
        <dbReference type="Pfam" id="PF04116"/>
    </source>
</evidence>
<feature type="transmembrane region" description="Helical" evidence="5">
    <location>
        <begin position="196"/>
        <end position="215"/>
    </location>
</feature>
<dbReference type="GO" id="GO:0016491">
    <property type="term" value="F:oxidoreductase activity"/>
    <property type="evidence" value="ECO:0007669"/>
    <property type="project" value="InterPro"/>
</dbReference>
<dbReference type="Pfam" id="PF04116">
    <property type="entry name" value="FA_hydroxylase"/>
    <property type="match status" value="1"/>
</dbReference>
<evidence type="ECO:0000256" key="3">
    <source>
        <dbReference type="ARBA" id="ARBA00022989"/>
    </source>
</evidence>
<evidence type="ECO:0000256" key="1">
    <source>
        <dbReference type="ARBA" id="ARBA00004370"/>
    </source>
</evidence>
<feature type="transmembrane region" description="Helical" evidence="5">
    <location>
        <begin position="85"/>
        <end position="108"/>
    </location>
</feature>
<dbReference type="HOGENOM" id="CLU_033631_3_1_5"/>
<dbReference type="PANTHER" id="PTHR11863">
    <property type="entry name" value="STEROL DESATURASE"/>
    <property type="match status" value="1"/>
</dbReference>
<keyword evidence="3 5" id="KW-1133">Transmembrane helix</keyword>
<evidence type="ECO:0000313" key="7">
    <source>
        <dbReference type="EMBL" id="BAB48069.1"/>
    </source>
</evidence>
<dbReference type="GO" id="GO:0008610">
    <property type="term" value="P:lipid biosynthetic process"/>
    <property type="evidence" value="ECO:0007669"/>
    <property type="project" value="InterPro"/>
</dbReference>
<evidence type="ECO:0000256" key="2">
    <source>
        <dbReference type="ARBA" id="ARBA00022692"/>
    </source>
</evidence>
<name>Q98MP4_RHILO</name>
<keyword evidence="4 5" id="KW-0472">Membrane</keyword>
<evidence type="ECO:0000256" key="4">
    <source>
        <dbReference type="ARBA" id="ARBA00023136"/>
    </source>
</evidence>
<reference evidence="7 8" key="1">
    <citation type="journal article" date="2000" name="DNA Res.">
        <title>Complete genome structure of the nitrogen-fixing symbiotic bacterium Mesorhizobium loti.</title>
        <authorList>
            <person name="Kaneko T."/>
            <person name="Nakamura Y."/>
            <person name="Sato S."/>
            <person name="Asamizu E."/>
            <person name="Kato T."/>
            <person name="Sasamoto S."/>
            <person name="Watanabe A."/>
            <person name="Idesawa K."/>
            <person name="Ishikawa A."/>
            <person name="Kawashima K."/>
            <person name="Kimura T."/>
            <person name="Kishida Y."/>
            <person name="Kiyokawa C."/>
            <person name="Kohara M."/>
            <person name="Matsumoto M."/>
            <person name="Matsuno A."/>
            <person name="Mochizuki Y."/>
            <person name="Nakayama S."/>
            <person name="Nakazaki N."/>
            <person name="Shimpo S."/>
            <person name="Sugimoto M."/>
            <person name="Takeuchi C."/>
            <person name="Yamada M."/>
            <person name="Tabata S."/>
        </authorList>
    </citation>
    <scope>NUCLEOTIDE SEQUENCE [LARGE SCALE GENOMIC DNA]</scope>
    <source>
        <strain evidence="8">LMG 29417 / CECT 9101 / MAFF 303099</strain>
    </source>
</reference>
<sequence>MTLWSAPQFHGSATRVARTPASSLWKGEMWFSPEAEARAVLARGGNRGGRMDIFGIKGLLICALIFIPFEHLFHERPQKALRKGLGVDLIYVLFNGLIVKVVIVLIAANTLEAAAMLVPQSITQAVGGQPVWLQVPEIILITDIGVYWAHRAFHTIPALWKFHAVHHGIEELDWLGAFHSHPFDAILTKALSLTPIFFLGFSEASIAVFSVIYFWHTLLVHSNVRIPFGPLKWLIASPQFHRWHHANQREAYDKNFAGQLPVLDMVFGTYNATGDKVPEKYGVDDPIPSSYFGQVSYPLLSGEKRSNRPVPSTKA</sequence>
<evidence type="ECO:0000313" key="8">
    <source>
        <dbReference type="Proteomes" id="UP000000552"/>
    </source>
</evidence>
<gene>
    <name evidence="7" type="ordered locus">mlr0492</name>
</gene>
<dbReference type="InterPro" id="IPR006694">
    <property type="entry name" value="Fatty_acid_hydroxylase"/>
</dbReference>
<dbReference type="Proteomes" id="UP000000552">
    <property type="component" value="Chromosome"/>
</dbReference>
<dbReference type="GO" id="GO:0005506">
    <property type="term" value="F:iron ion binding"/>
    <property type="evidence" value="ECO:0007669"/>
    <property type="project" value="InterPro"/>
</dbReference>